<evidence type="ECO:0000313" key="2">
    <source>
        <dbReference type="EMBL" id="RJT81847.1"/>
    </source>
</evidence>
<dbReference type="Gene3D" id="1.20.144.10">
    <property type="entry name" value="Phosphatidic acid phosphatase type 2/haloperoxidase"/>
    <property type="match status" value="1"/>
</dbReference>
<proteinExistence type="predicted"/>
<comment type="caution">
    <text evidence="2">The sequence shown here is derived from an EMBL/GenBank/DDBJ whole genome shotgun (WGS) entry which is preliminary data.</text>
</comment>
<keyword evidence="1" id="KW-1133">Transmembrane helix</keyword>
<keyword evidence="3" id="KW-1185">Reference proteome</keyword>
<feature type="transmembrane region" description="Helical" evidence="1">
    <location>
        <begin position="62"/>
        <end position="80"/>
    </location>
</feature>
<name>A0A3A5M6M1_9MICC</name>
<dbReference type="Proteomes" id="UP000272560">
    <property type="component" value="Unassembled WGS sequence"/>
</dbReference>
<protein>
    <submittedName>
        <fullName evidence="2">Phosphatidic acid phosphatase</fullName>
    </submittedName>
</protein>
<dbReference type="EMBL" id="QZVT01000002">
    <property type="protein sequence ID" value="RJT81847.1"/>
    <property type="molecule type" value="Genomic_DNA"/>
</dbReference>
<keyword evidence="1" id="KW-0472">Membrane</keyword>
<sequence>MLVSLFLVLAASRSAEWPEGIVYSLVSVGFTTALPLAGVLLLVRRGHVSDHHISDRRQRAPILAGSLVSIAAGLALLVLLDAPGIVIAAVLCTVGGVVAVLVANLWWKLSAHSAVAVFVVFGAVSLLGPWGLVLIVVPAAVGWARVALHAHTAAQVIAGYAVGAVIGAAFVLSVARP</sequence>
<feature type="transmembrane region" description="Helical" evidence="1">
    <location>
        <begin position="153"/>
        <end position="175"/>
    </location>
</feature>
<feature type="transmembrane region" description="Helical" evidence="1">
    <location>
        <begin position="24"/>
        <end position="42"/>
    </location>
</feature>
<accession>A0A3A5M6M1</accession>
<dbReference type="AlphaFoldDB" id="A0A3A5M6M1"/>
<organism evidence="2 3">
    <name type="scientific">Arthrobacter cheniae</name>
    <dbReference type="NCBI Taxonomy" id="1258888"/>
    <lineage>
        <taxon>Bacteria</taxon>
        <taxon>Bacillati</taxon>
        <taxon>Actinomycetota</taxon>
        <taxon>Actinomycetes</taxon>
        <taxon>Micrococcales</taxon>
        <taxon>Micrococcaceae</taxon>
        <taxon>Arthrobacter</taxon>
    </lineage>
</organism>
<keyword evidence="1" id="KW-0812">Transmembrane</keyword>
<evidence type="ECO:0000256" key="1">
    <source>
        <dbReference type="SAM" id="Phobius"/>
    </source>
</evidence>
<feature type="transmembrane region" description="Helical" evidence="1">
    <location>
        <begin position="86"/>
        <end position="107"/>
    </location>
</feature>
<evidence type="ECO:0000313" key="3">
    <source>
        <dbReference type="Proteomes" id="UP000272560"/>
    </source>
</evidence>
<gene>
    <name evidence="2" type="ORF">D6T63_03540</name>
</gene>
<reference evidence="2 3" key="1">
    <citation type="submission" date="2018-09" db="EMBL/GenBank/DDBJ databases">
        <title>Novel species of Arthrobacter.</title>
        <authorList>
            <person name="Liu Q."/>
            <person name="Xin Y.-H."/>
        </authorList>
    </citation>
    <scope>NUCLEOTIDE SEQUENCE [LARGE SCALE GENOMIC DNA]</scope>
    <source>
        <strain evidence="2 3">Hz2</strain>
    </source>
</reference>
<feature type="transmembrane region" description="Helical" evidence="1">
    <location>
        <begin position="114"/>
        <end position="141"/>
    </location>
</feature>